<reference evidence="3 4" key="1">
    <citation type="submission" date="2019-07" db="EMBL/GenBank/DDBJ databases">
        <title>Whole genome shotgun sequence of Reyranella soli NBRC 108950.</title>
        <authorList>
            <person name="Hosoyama A."/>
            <person name="Uohara A."/>
            <person name="Ohji S."/>
            <person name="Ichikawa N."/>
        </authorList>
    </citation>
    <scope>NUCLEOTIDE SEQUENCE [LARGE SCALE GENOMIC DNA]</scope>
    <source>
        <strain evidence="3 4">NBRC 108950</strain>
    </source>
</reference>
<evidence type="ECO:0000256" key="2">
    <source>
        <dbReference type="SAM" id="Phobius"/>
    </source>
</evidence>
<dbReference type="Gene3D" id="2.40.30.170">
    <property type="match status" value="1"/>
</dbReference>
<keyword evidence="2" id="KW-0812">Transmembrane</keyword>
<dbReference type="GO" id="GO:0005886">
    <property type="term" value="C:plasma membrane"/>
    <property type="evidence" value="ECO:0007669"/>
    <property type="project" value="TreeGrafter"/>
</dbReference>
<dbReference type="RefSeq" id="WP_147151557.1">
    <property type="nucleotide sequence ID" value="NZ_BKAJ01000075.1"/>
</dbReference>
<dbReference type="SUPFAM" id="SSF111369">
    <property type="entry name" value="HlyD-like secretion proteins"/>
    <property type="match status" value="1"/>
</dbReference>
<dbReference type="PANTHER" id="PTHR30438:SF2">
    <property type="entry name" value="MEMBRANE PROTEIN"/>
    <property type="match status" value="1"/>
</dbReference>
<organism evidence="3 4">
    <name type="scientific">Reyranella soli</name>
    <dbReference type="NCBI Taxonomy" id="1230389"/>
    <lineage>
        <taxon>Bacteria</taxon>
        <taxon>Pseudomonadati</taxon>
        <taxon>Pseudomonadota</taxon>
        <taxon>Alphaproteobacteria</taxon>
        <taxon>Hyphomicrobiales</taxon>
        <taxon>Reyranellaceae</taxon>
        <taxon>Reyranella</taxon>
    </lineage>
</organism>
<keyword evidence="1" id="KW-0175">Coiled coil</keyword>
<keyword evidence="2" id="KW-1133">Transmembrane helix</keyword>
<feature type="transmembrane region" description="Helical" evidence="2">
    <location>
        <begin position="51"/>
        <end position="70"/>
    </location>
</feature>
<accession>A0A512NE08</accession>
<protein>
    <submittedName>
        <fullName evidence="3">Uncharacterized protein</fullName>
    </submittedName>
</protein>
<keyword evidence="2" id="KW-0472">Membrane</keyword>
<keyword evidence="4" id="KW-1185">Reference proteome</keyword>
<comment type="caution">
    <text evidence="3">The sequence shown here is derived from an EMBL/GenBank/DDBJ whole genome shotgun (WGS) entry which is preliminary data.</text>
</comment>
<dbReference type="Gene3D" id="2.40.50.100">
    <property type="match status" value="1"/>
</dbReference>
<dbReference type="Gene3D" id="1.10.287.470">
    <property type="entry name" value="Helix hairpin bin"/>
    <property type="match status" value="1"/>
</dbReference>
<evidence type="ECO:0000313" key="4">
    <source>
        <dbReference type="Proteomes" id="UP000321058"/>
    </source>
</evidence>
<evidence type="ECO:0000256" key="1">
    <source>
        <dbReference type="SAM" id="Coils"/>
    </source>
</evidence>
<proteinExistence type="predicted"/>
<dbReference type="AlphaFoldDB" id="A0A512NE08"/>
<dbReference type="Proteomes" id="UP000321058">
    <property type="component" value="Unassembled WGS sequence"/>
</dbReference>
<dbReference type="OrthoDB" id="9778236at2"/>
<gene>
    <name evidence="3" type="ORF">RSO01_43470</name>
</gene>
<feature type="coiled-coil region" evidence="1">
    <location>
        <begin position="124"/>
        <end position="165"/>
    </location>
</feature>
<dbReference type="EMBL" id="BKAJ01000075">
    <property type="protein sequence ID" value="GEP57181.1"/>
    <property type="molecule type" value="Genomic_DNA"/>
</dbReference>
<dbReference type="PANTHER" id="PTHR30438">
    <property type="entry name" value="36 KDA ANTIGEN-RELATED"/>
    <property type="match status" value="1"/>
</dbReference>
<sequence>MNDLRDIGAASVAQPVRQDQVPGAALVLAPTPQRAIARPAAADVGRWLRRLLLGLLVAALAAVGGTYWWLHRAPPLPAGIAYGNGRLEADPIDIATKFAGRILELRVEEGDMAKAGQVLAIMDTRDLDASLKKAEAQVEQANKAIAEANANVAQMHTQVVLAQQQMERAETLLKNGWITRELFDQRRQQLEGARAAELAANARVLAAEAVLNAAQHDVELYKVNIADNTLMAPKNGRIEYRIANVGEVLPAGGKVFTMLDVGYVYMDIYLPTAMVGQVHVGNDARIVLDARADRPIPAKVSFIASQAQFTPKMVETKTERDKLMFRVRVRIDQSLSRAHADAVHSGLPGVAYVRFDDKVEWPERLQGRP</sequence>
<evidence type="ECO:0000313" key="3">
    <source>
        <dbReference type="EMBL" id="GEP57181.1"/>
    </source>
</evidence>
<name>A0A512NE08_9HYPH</name>